<dbReference type="SUPFAM" id="SSF52402">
    <property type="entry name" value="Adenine nucleotide alpha hydrolases-like"/>
    <property type="match status" value="1"/>
</dbReference>
<dbReference type="Pfam" id="PF00582">
    <property type="entry name" value="Usp"/>
    <property type="match status" value="1"/>
</dbReference>
<protein>
    <recommendedName>
        <fullName evidence="2">Universal stress protein</fullName>
    </recommendedName>
</protein>
<dbReference type="InterPro" id="IPR006015">
    <property type="entry name" value="Universal_stress_UspA"/>
</dbReference>
<sequence length="151" mass="16236">MYERILVAVDGGPSSELAISQAVGLAKHLSAEVKVLFVVDDSELFFEYAHIDPSQIVGGMIEVGQKALASAARRFENANVRCLTELAEKPVSPGNISGTIVKCADHWPADLIIMGTHGRRGMRRVIMGSVSEGVISKSNKPVLLIRGETVH</sequence>
<feature type="domain" description="UspA" evidence="3">
    <location>
        <begin position="1"/>
        <end position="146"/>
    </location>
</feature>
<evidence type="ECO:0000256" key="1">
    <source>
        <dbReference type="ARBA" id="ARBA00008791"/>
    </source>
</evidence>
<comment type="subcellular location">
    <subcellularLocation>
        <location evidence="2">Cytoplasm</location>
    </subcellularLocation>
</comment>
<dbReference type="PANTHER" id="PTHR46268:SF15">
    <property type="entry name" value="UNIVERSAL STRESS PROTEIN HP_0031"/>
    <property type="match status" value="1"/>
</dbReference>
<dbReference type="InterPro" id="IPR006016">
    <property type="entry name" value="UspA"/>
</dbReference>
<accession>A0A2N5C4W4</accession>
<evidence type="ECO:0000259" key="3">
    <source>
        <dbReference type="Pfam" id="PF00582"/>
    </source>
</evidence>
<dbReference type="RefSeq" id="WP_101684757.1">
    <property type="nucleotide sequence ID" value="NZ_PJRP01000019.1"/>
</dbReference>
<reference evidence="4 5" key="1">
    <citation type="submission" date="2017-12" db="EMBL/GenBank/DDBJ databases">
        <title>Genome sequence of the active heterotrophic nitrifier-denitrifier, Cupriavidus pauculus UM1.</title>
        <authorList>
            <person name="Putonti C."/>
            <person name="Castignetti D."/>
        </authorList>
    </citation>
    <scope>NUCLEOTIDE SEQUENCE [LARGE SCALE GENOMIC DNA]</scope>
    <source>
        <strain evidence="4 5">UM1</strain>
    </source>
</reference>
<dbReference type="CDD" id="cd00293">
    <property type="entry name" value="USP-like"/>
    <property type="match status" value="1"/>
</dbReference>
<evidence type="ECO:0000313" key="4">
    <source>
        <dbReference type="EMBL" id="PLP97230.1"/>
    </source>
</evidence>
<evidence type="ECO:0000256" key="2">
    <source>
        <dbReference type="PIRNR" id="PIRNR006276"/>
    </source>
</evidence>
<organism evidence="4 5">
    <name type="scientific">Cupriavidus pauculus</name>
    <dbReference type="NCBI Taxonomy" id="82633"/>
    <lineage>
        <taxon>Bacteria</taxon>
        <taxon>Pseudomonadati</taxon>
        <taxon>Pseudomonadota</taxon>
        <taxon>Betaproteobacteria</taxon>
        <taxon>Burkholderiales</taxon>
        <taxon>Burkholderiaceae</taxon>
        <taxon>Cupriavidus</taxon>
    </lineage>
</organism>
<comment type="caution">
    <text evidence="4">The sequence shown here is derived from an EMBL/GenBank/DDBJ whole genome shotgun (WGS) entry which is preliminary data.</text>
</comment>
<dbReference type="PANTHER" id="PTHR46268">
    <property type="entry name" value="STRESS RESPONSE PROTEIN NHAX"/>
    <property type="match status" value="1"/>
</dbReference>
<comment type="similarity">
    <text evidence="1 2">Belongs to the universal stress protein A family.</text>
</comment>
<dbReference type="Proteomes" id="UP000234341">
    <property type="component" value="Unassembled WGS sequence"/>
</dbReference>
<name>A0A2N5C4W4_9BURK</name>
<dbReference type="InterPro" id="IPR014729">
    <property type="entry name" value="Rossmann-like_a/b/a_fold"/>
</dbReference>
<dbReference type="PIRSF" id="PIRSF006276">
    <property type="entry name" value="UspA"/>
    <property type="match status" value="1"/>
</dbReference>
<dbReference type="EMBL" id="PJRP01000019">
    <property type="protein sequence ID" value="PLP97230.1"/>
    <property type="molecule type" value="Genomic_DNA"/>
</dbReference>
<dbReference type="OrthoDB" id="8547832at2"/>
<gene>
    <name evidence="4" type="ORF">CYJ10_28345</name>
</gene>
<dbReference type="Gene3D" id="3.40.50.620">
    <property type="entry name" value="HUPs"/>
    <property type="match status" value="1"/>
</dbReference>
<dbReference type="PRINTS" id="PR01438">
    <property type="entry name" value="UNVRSLSTRESS"/>
</dbReference>
<dbReference type="AlphaFoldDB" id="A0A2N5C4W4"/>
<keyword evidence="2" id="KW-0963">Cytoplasm</keyword>
<proteinExistence type="inferred from homology"/>
<dbReference type="GO" id="GO:0005737">
    <property type="term" value="C:cytoplasm"/>
    <property type="evidence" value="ECO:0007669"/>
    <property type="project" value="UniProtKB-SubCell"/>
</dbReference>
<evidence type="ECO:0000313" key="5">
    <source>
        <dbReference type="Proteomes" id="UP000234341"/>
    </source>
</evidence>